<dbReference type="PANTHER" id="PTHR32432">
    <property type="entry name" value="CELL DIVISION PROTEIN FTSA-RELATED"/>
    <property type="match status" value="1"/>
</dbReference>
<dbReference type="InterPro" id="IPR043129">
    <property type="entry name" value="ATPase_NBD"/>
</dbReference>
<dbReference type="PIRSF" id="PIRSF019169">
    <property type="entry name" value="PilM"/>
    <property type="match status" value="1"/>
</dbReference>
<dbReference type="Gene3D" id="3.30.1490.300">
    <property type="match status" value="1"/>
</dbReference>
<dbReference type="SUPFAM" id="SSF53067">
    <property type="entry name" value="Actin-like ATPase domain"/>
    <property type="match status" value="2"/>
</dbReference>
<dbReference type="GO" id="GO:0051301">
    <property type="term" value="P:cell division"/>
    <property type="evidence" value="ECO:0007669"/>
    <property type="project" value="InterPro"/>
</dbReference>
<dbReference type="InterPro" id="IPR005883">
    <property type="entry name" value="PilM"/>
</dbReference>
<comment type="caution">
    <text evidence="2">The sequence shown here is derived from an EMBL/GenBank/DDBJ whole genome shotgun (WGS) entry which is preliminary data.</text>
</comment>
<sequence length="352" mass="38124">MIGKKKDLIAIDIGSSSIKLLEIKESKRGYNLTNFGIAELHPETIVDGAIMDTAAVVDAIQSLVTGLKVKVKDVATSISGNAVRIQKITLPTMSQEELEESIQWEAEQYIPFDISDVNIDFQILETLEDGSGQMEVMLAAAKKDVISEYIAVISEAGLNVVVVDVDCFALENMYDVNYQFDSGDVIALINVGASFTNINIIKNGVSAFTRDISSGGNQYTEELQKRFSISYDEAESLKLGKGGRDVSKEEIINVINQVSGDLVASEIQKTIDYFLSQGTSDSVSKIYLSGGTSKTPGLSRVIKDKSGTNVEMVNPFANIDFNEKLFDASYIQDIAPFGAVGVGLALRRGGDK</sequence>
<dbReference type="Proteomes" id="UP000809273">
    <property type="component" value="Unassembled WGS sequence"/>
</dbReference>
<protein>
    <submittedName>
        <fullName evidence="2">Type IV pilus assembly protein PilM</fullName>
    </submittedName>
</protein>
<evidence type="ECO:0000259" key="1">
    <source>
        <dbReference type="SMART" id="SM00842"/>
    </source>
</evidence>
<dbReference type="Gene3D" id="3.30.420.40">
    <property type="match status" value="2"/>
</dbReference>
<name>A0A9D8KHL7_9DELT</name>
<dbReference type="Pfam" id="PF11104">
    <property type="entry name" value="PilM_2"/>
    <property type="match status" value="1"/>
</dbReference>
<dbReference type="AlphaFoldDB" id="A0A9D8KHL7"/>
<organism evidence="2 3">
    <name type="scientific">Candidatus Zymogenus saltonus</name>
    <dbReference type="NCBI Taxonomy" id="2844893"/>
    <lineage>
        <taxon>Bacteria</taxon>
        <taxon>Deltaproteobacteria</taxon>
        <taxon>Candidatus Zymogenia</taxon>
        <taxon>Candidatus Zymogeniales</taxon>
        <taxon>Candidatus Zymogenaceae</taxon>
        <taxon>Candidatus Zymogenus</taxon>
    </lineage>
</organism>
<evidence type="ECO:0000313" key="3">
    <source>
        <dbReference type="Proteomes" id="UP000809273"/>
    </source>
</evidence>
<dbReference type="SMART" id="SM00842">
    <property type="entry name" value="FtsA"/>
    <property type="match status" value="1"/>
</dbReference>
<dbReference type="InterPro" id="IPR003494">
    <property type="entry name" value="SHS2_FtsA"/>
</dbReference>
<feature type="domain" description="SHS2" evidence="1">
    <location>
        <begin position="8"/>
        <end position="174"/>
    </location>
</feature>
<proteinExistence type="predicted"/>
<reference evidence="2" key="1">
    <citation type="journal article" date="2021" name="Environ. Microbiol.">
        <title>Genomic characterization of three novel Desulfobacterota classes expand the metabolic and phylogenetic diversity of the phylum.</title>
        <authorList>
            <person name="Murphy C.L."/>
            <person name="Biggerstaff J."/>
            <person name="Eichhorn A."/>
            <person name="Ewing E."/>
            <person name="Shahan R."/>
            <person name="Soriano D."/>
            <person name="Stewart S."/>
            <person name="VanMol K."/>
            <person name="Walker R."/>
            <person name="Walters P."/>
            <person name="Elshahed M.S."/>
            <person name="Youssef N.H."/>
        </authorList>
    </citation>
    <scope>NUCLEOTIDE SEQUENCE</scope>
    <source>
        <strain evidence="2">Zod_Metabat.24</strain>
    </source>
</reference>
<accession>A0A9D8KHL7</accession>
<dbReference type="PANTHER" id="PTHR32432:SF3">
    <property type="entry name" value="ETHANOLAMINE UTILIZATION PROTEIN EUTJ"/>
    <property type="match status" value="1"/>
</dbReference>
<reference evidence="2" key="2">
    <citation type="submission" date="2021-01" db="EMBL/GenBank/DDBJ databases">
        <authorList>
            <person name="Hahn C.R."/>
            <person name="Youssef N.H."/>
            <person name="Elshahed M."/>
        </authorList>
    </citation>
    <scope>NUCLEOTIDE SEQUENCE</scope>
    <source>
        <strain evidence="2">Zod_Metabat.24</strain>
    </source>
</reference>
<dbReference type="NCBIfam" id="TIGR01175">
    <property type="entry name" value="pilM"/>
    <property type="match status" value="1"/>
</dbReference>
<dbReference type="EMBL" id="JAFGIX010000060">
    <property type="protein sequence ID" value="MBN1573926.1"/>
    <property type="molecule type" value="Genomic_DNA"/>
</dbReference>
<evidence type="ECO:0000313" key="2">
    <source>
        <dbReference type="EMBL" id="MBN1573926.1"/>
    </source>
</evidence>
<dbReference type="CDD" id="cd24049">
    <property type="entry name" value="ASKHA_NBD_PilM"/>
    <property type="match status" value="1"/>
</dbReference>
<gene>
    <name evidence="2" type="primary">pilM</name>
    <name evidence="2" type="ORF">JW984_12080</name>
</gene>
<dbReference type="InterPro" id="IPR050696">
    <property type="entry name" value="FtsA/MreB"/>
</dbReference>